<evidence type="ECO:0000256" key="6">
    <source>
        <dbReference type="ARBA" id="ARBA00023157"/>
    </source>
</evidence>
<evidence type="ECO:0000256" key="1">
    <source>
        <dbReference type="ARBA" id="ARBA00004613"/>
    </source>
</evidence>
<proteinExistence type="predicted"/>
<accession>Q678J3</accession>
<keyword evidence="9" id="KW-0675">Receptor</keyword>
<name>Q678J3_9VIRU</name>
<sequence length="278" mass="32030">MIKIKILLLLYWFPVYQCLTYERAVVFPNGTKIILTCPACKSGEKLDSYCNITHTTACLTCPKNQYTPYDNYGPNCMSCTKCKHPKVELSPCTPATNRQCGCKNGYYENNNNCIKCSICYLGEGVEEPCSSNSNTKCKVCLHETFSNVISSEEPCKPYQNCTIGTKSLNFELSWYDKFCLNCTIFNATVNLNNFTQDFILYNYYTTDQLKKLARITFKKTRDDVEYMPRWNLESMFTYNDQLPNYMQEADLSGTADILIGYYNTIKEVCLSDFYYIEA</sequence>
<dbReference type="GeneID" id="2978973"/>
<organism evidence="9 10">
    <name type="scientific">lymphocystis disease virus-China</name>
    <dbReference type="NCBI Taxonomy" id="256729"/>
    <lineage>
        <taxon>Viruses</taxon>
        <taxon>Varidnaviria</taxon>
        <taxon>Bamfordvirae</taxon>
        <taxon>Nucleocytoviricota</taxon>
        <taxon>Megaviricetes</taxon>
        <taxon>Pimascovirales</taxon>
        <taxon>Pimascovirales incertae sedis</taxon>
        <taxon>Iridoviridae</taxon>
        <taxon>Alphairidovirinae</taxon>
        <taxon>Lymphocystivirus</taxon>
        <taxon>Lymphocystivirus paralichthys1</taxon>
        <taxon>Lymphocystis disease virus 2</taxon>
    </lineage>
</organism>
<dbReference type="SUPFAM" id="SSF57586">
    <property type="entry name" value="TNF receptor-like"/>
    <property type="match status" value="2"/>
</dbReference>
<keyword evidence="2" id="KW-0964">Secreted</keyword>
<feature type="domain" description="TNFR-Cys" evidence="8">
    <location>
        <begin position="101"/>
        <end position="137"/>
    </location>
</feature>
<evidence type="ECO:0000313" key="10">
    <source>
        <dbReference type="Proteomes" id="UP000106699"/>
    </source>
</evidence>
<evidence type="ECO:0000256" key="2">
    <source>
        <dbReference type="ARBA" id="ARBA00022525"/>
    </source>
</evidence>
<comment type="subcellular location">
    <subcellularLocation>
        <location evidence="1">Secreted</location>
    </subcellularLocation>
</comment>
<evidence type="ECO:0000256" key="7">
    <source>
        <dbReference type="ARBA" id="ARBA00023180"/>
    </source>
</evidence>
<evidence type="ECO:0000256" key="3">
    <source>
        <dbReference type="ARBA" id="ARBA00022703"/>
    </source>
</evidence>
<evidence type="ECO:0000256" key="5">
    <source>
        <dbReference type="ARBA" id="ARBA00022737"/>
    </source>
</evidence>
<keyword evidence="6" id="KW-1015">Disulfide bond</keyword>
<dbReference type="PANTHER" id="PTHR23097">
    <property type="entry name" value="TUMOR NECROSIS FACTOR RECEPTOR SUPERFAMILY MEMBER"/>
    <property type="match status" value="1"/>
</dbReference>
<protein>
    <submittedName>
        <fullName evidence="9">Tumor necrosis factor receptor</fullName>
    </submittedName>
</protein>
<dbReference type="PANTHER" id="PTHR23097:SF181">
    <property type="entry name" value="CASPASE-8-LIKE"/>
    <property type="match status" value="1"/>
</dbReference>
<dbReference type="KEGG" id="vg:2978973"/>
<dbReference type="EMBL" id="AY380826">
    <property type="protein sequence ID" value="AAU10864.1"/>
    <property type="molecule type" value="Genomic_DNA"/>
</dbReference>
<keyword evidence="10" id="KW-1185">Reference proteome</keyword>
<dbReference type="InterPro" id="IPR001368">
    <property type="entry name" value="TNFR/NGFR_Cys_rich_reg"/>
</dbReference>
<dbReference type="OrthoDB" id="11333at10239"/>
<keyword evidence="7" id="KW-0325">Glycoprotein</keyword>
<keyword evidence="3" id="KW-0053">Apoptosis</keyword>
<dbReference type="RefSeq" id="YP_073525.1">
    <property type="nucleotide sequence ID" value="NC_005902.1"/>
</dbReference>
<keyword evidence="5" id="KW-0677">Repeat</keyword>
<feature type="domain" description="TNFR-Cys" evidence="8">
    <location>
        <begin position="60"/>
        <end position="100"/>
    </location>
</feature>
<evidence type="ECO:0000256" key="4">
    <source>
        <dbReference type="ARBA" id="ARBA00022729"/>
    </source>
</evidence>
<dbReference type="Pfam" id="PF00020">
    <property type="entry name" value="TNFR_c6"/>
    <property type="match status" value="2"/>
</dbReference>
<keyword evidence="4" id="KW-0732">Signal</keyword>
<dbReference type="Proteomes" id="UP000106699">
    <property type="component" value="Segment"/>
</dbReference>
<evidence type="ECO:0000259" key="8">
    <source>
        <dbReference type="PROSITE" id="PS50050"/>
    </source>
</evidence>
<dbReference type="GO" id="GO:0005576">
    <property type="term" value="C:extracellular region"/>
    <property type="evidence" value="ECO:0007669"/>
    <property type="project" value="UniProtKB-SubCell"/>
</dbReference>
<dbReference type="SMART" id="SM00208">
    <property type="entry name" value="TNFR"/>
    <property type="match status" value="2"/>
</dbReference>
<reference evidence="9 10" key="1">
    <citation type="journal article" date="2004" name="J. Virol.">
        <title>Complete genome sequence of lymphocystis disease virus isolated from China.</title>
        <authorList>
            <person name="Zhang Q.Y."/>
            <person name="Xiao F."/>
            <person name="Xie J."/>
            <person name="Li Z.Q."/>
            <person name="Gui J.F."/>
        </authorList>
    </citation>
    <scope>NUCLEOTIDE SEQUENCE [LARGE SCALE GENOMIC DNA]</scope>
</reference>
<dbReference type="Gene3D" id="2.10.50.10">
    <property type="entry name" value="Tumor Necrosis Factor Receptor, subunit A, domain 2"/>
    <property type="match status" value="2"/>
</dbReference>
<dbReference type="PROSITE" id="PS50050">
    <property type="entry name" value="TNFR_NGFR_2"/>
    <property type="match status" value="2"/>
</dbReference>
<evidence type="ECO:0000313" key="9">
    <source>
        <dbReference type="EMBL" id="AAU10864.1"/>
    </source>
</evidence>
<dbReference type="InterPro" id="IPR052459">
    <property type="entry name" value="TNFRSF_decoy_receptor"/>
</dbReference>